<dbReference type="InterPro" id="IPR018511">
    <property type="entry name" value="Hemolysin-typ_Ca-bd_CS"/>
</dbReference>
<dbReference type="InterPro" id="IPR050557">
    <property type="entry name" value="RTX_toxin/Mannuronan_C5-epim"/>
</dbReference>
<keyword evidence="2" id="KW-0964">Secreted</keyword>
<dbReference type="Pfam" id="PF00353">
    <property type="entry name" value="HemolysinCabind"/>
    <property type="match status" value="2"/>
</dbReference>
<organism evidence="3">
    <name type="scientific">mine drainage metagenome</name>
    <dbReference type="NCBI Taxonomy" id="410659"/>
    <lineage>
        <taxon>unclassified sequences</taxon>
        <taxon>metagenomes</taxon>
        <taxon>ecological metagenomes</taxon>
    </lineage>
</organism>
<dbReference type="PRINTS" id="PR00313">
    <property type="entry name" value="CABNDNGRPT"/>
</dbReference>
<dbReference type="InterPro" id="IPR001343">
    <property type="entry name" value="Hemolysn_Ca-bd"/>
</dbReference>
<dbReference type="PROSITE" id="PS00330">
    <property type="entry name" value="HEMOLYSIN_CALCIUM"/>
    <property type="match status" value="2"/>
</dbReference>
<dbReference type="PANTHER" id="PTHR38340">
    <property type="entry name" value="S-LAYER PROTEIN"/>
    <property type="match status" value="1"/>
</dbReference>
<evidence type="ECO:0000256" key="1">
    <source>
        <dbReference type="ARBA" id="ARBA00004613"/>
    </source>
</evidence>
<dbReference type="AlphaFoldDB" id="A0A1J5PS17"/>
<evidence type="ECO:0000313" key="3">
    <source>
        <dbReference type="EMBL" id="OIQ66365.1"/>
    </source>
</evidence>
<dbReference type="PANTHER" id="PTHR38340:SF1">
    <property type="entry name" value="S-LAYER PROTEIN"/>
    <property type="match status" value="1"/>
</dbReference>
<dbReference type="SUPFAM" id="SSF51120">
    <property type="entry name" value="beta-Roll"/>
    <property type="match status" value="1"/>
</dbReference>
<dbReference type="GO" id="GO:0005509">
    <property type="term" value="F:calcium ion binding"/>
    <property type="evidence" value="ECO:0007669"/>
    <property type="project" value="InterPro"/>
</dbReference>
<dbReference type="Gene3D" id="2.150.10.10">
    <property type="entry name" value="Serralysin-like metalloprotease, C-terminal"/>
    <property type="match status" value="2"/>
</dbReference>
<protein>
    <submittedName>
        <fullName evidence="3">Hemolysin, plasmid</fullName>
    </submittedName>
</protein>
<accession>A0A1J5PS17</accession>
<name>A0A1J5PS17_9ZZZZ</name>
<dbReference type="GO" id="GO:0005615">
    <property type="term" value="C:extracellular space"/>
    <property type="evidence" value="ECO:0007669"/>
    <property type="project" value="InterPro"/>
</dbReference>
<comment type="subcellular location">
    <subcellularLocation>
        <location evidence="1">Secreted</location>
    </subcellularLocation>
</comment>
<dbReference type="EMBL" id="MLJW01006658">
    <property type="protein sequence ID" value="OIQ66365.1"/>
    <property type="molecule type" value="Genomic_DNA"/>
</dbReference>
<reference evidence="3" key="1">
    <citation type="submission" date="2016-10" db="EMBL/GenBank/DDBJ databases">
        <title>Sequence of Gallionella enrichment culture.</title>
        <authorList>
            <person name="Poehlein A."/>
            <person name="Muehling M."/>
            <person name="Daniel R."/>
        </authorList>
    </citation>
    <scope>NUCLEOTIDE SEQUENCE</scope>
</reference>
<evidence type="ECO:0000256" key="2">
    <source>
        <dbReference type="ARBA" id="ARBA00022525"/>
    </source>
</evidence>
<proteinExistence type="predicted"/>
<comment type="caution">
    <text evidence="3">The sequence shown here is derived from an EMBL/GenBank/DDBJ whole genome shotgun (WGS) entry which is preliminary data.</text>
</comment>
<dbReference type="InterPro" id="IPR011049">
    <property type="entry name" value="Serralysin-like_metalloprot_C"/>
</dbReference>
<gene>
    <name evidence="3" type="primary">hlyA_1</name>
    <name evidence="3" type="ORF">GALL_520670</name>
</gene>
<sequence>MVSQLSSSAGVLTTNPSYYATNWHTIQAEQASFAAQNAHSVLVSPDTVAAANGYAASAMYNSDGLHYSSTSGFGVTLGTTLGTAALTTGILQSEASPPTVEHFVGNDTSNHFQITPDGIGQVYGAGGADMVAFGDQAGGLTLLGAGTDVFRVMGSAGGKVVVYDLMSVENVKLTSSADKVALDHGGLNIYGAGGNDTIAGSSVHDQIHGDDGNDFIQGGNGNDGIAGGAGFDKLYGGAGNDQIWGNGQSDLLYGGAGNDSVHGGTGDDFLYGAAGHDVLSGDTGNDVLNGGSGNDVLTGGAGADTFVFQPGTGADMITDFTHGTDVVDLTAYHITSTQATIKAVGADVLISLPHGDTELIQHATVHEMDSVALHW</sequence>